<proteinExistence type="predicted"/>
<dbReference type="EMBL" id="CAKOGL010000013">
    <property type="protein sequence ID" value="CAH2093943.1"/>
    <property type="molecule type" value="Genomic_DNA"/>
</dbReference>
<evidence type="ECO:0000313" key="3">
    <source>
        <dbReference type="Proteomes" id="UP001153954"/>
    </source>
</evidence>
<dbReference type="AlphaFoldDB" id="A0AAU9U441"/>
<feature type="coiled-coil region" evidence="1">
    <location>
        <begin position="17"/>
        <end position="44"/>
    </location>
</feature>
<evidence type="ECO:0000313" key="2">
    <source>
        <dbReference type="EMBL" id="CAH2093943.1"/>
    </source>
</evidence>
<name>A0AAU9U441_EUPED</name>
<evidence type="ECO:0000256" key="1">
    <source>
        <dbReference type="SAM" id="Coils"/>
    </source>
</evidence>
<protein>
    <submittedName>
        <fullName evidence="2">Uncharacterized protein</fullName>
    </submittedName>
</protein>
<reference evidence="2" key="1">
    <citation type="submission" date="2022-03" db="EMBL/GenBank/DDBJ databases">
        <authorList>
            <person name="Tunstrom K."/>
        </authorList>
    </citation>
    <scope>NUCLEOTIDE SEQUENCE</scope>
</reference>
<dbReference type="Proteomes" id="UP001153954">
    <property type="component" value="Unassembled WGS sequence"/>
</dbReference>
<keyword evidence="1" id="KW-0175">Coiled coil</keyword>
<organism evidence="2 3">
    <name type="scientific">Euphydryas editha</name>
    <name type="common">Edith's checkerspot</name>
    <dbReference type="NCBI Taxonomy" id="104508"/>
    <lineage>
        <taxon>Eukaryota</taxon>
        <taxon>Metazoa</taxon>
        <taxon>Ecdysozoa</taxon>
        <taxon>Arthropoda</taxon>
        <taxon>Hexapoda</taxon>
        <taxon>Insecta</taxon>
        <taxon>Pterygota</taxon>
        <taxon>Neoptera</taxon>
        <taxon>Endopterygota</taxon>
        <taxon>Lepidoptera</taxon>
        <taxon>Glossata</taxon>
        <taxon>Ditrysia</taxon>
        <taxon>Papilionoidea</taxon>
        <taxon>Nymphalidae</taxon>
        <taxon>Nymphalinae</taxon>
        <taxon>Euphydryas</taxon>
    </lineage>
</organism>
<accession>A0AAU9U441</accession>
<comment type="caution">
    <text evidence="2">The sequence shown here is derived from an EMBL/GenBank/DDBJ whole genome shotgun (WGS) entry which is preliminary data.</text>
</comment>
<keyword evidence="3" id="KW-1185">Reference proteome</keyword>
<gene>
    <name evidence="2" type="ORF">EEDITHA_LOCUS9554</name>
</gene>
<sequence>MEVMGAKIGLNSQEFVHKRDDSRIDRLERRLNNFARQARISNREEKTAFRDFFEEEEGILYGLGFAD</sequence>